<accession>A0A167D103</accession>
<gene>
    <name evidence="4" type="ORF">AWJ20_594</name>
</gene>
<evidence type="ECO:0000259" key="3">
    <source>
        <dbReference type="Pfam" id="PF13012"/>
    </source>
</evidence>
<feature type="region of interest" description="Disordered" evidence="2">
    <location>
        <begin position="57"/>
        <end position="88"/>
    </location>
</feature>
<evidence type="ECO:0000256" key="2">
    <source>
        <dbReference type="SAM" id="MobiDB-lite"/>
    </source>
</evidence>
<dbReference type="GeneID" id="30037643"/>
<feature type="compositionally biased region" description="Polar residues" evidence="2">
    <location>
        <begin position="74"/>
        <end position="88"/>
    </location>
</feature>
<dbReference type="AlphaFoldDB" id="A0A167D103"/>
<reference evidence="4 5" key="1">
    <citation type="submission" date="2016-02" db="EMBL/GenBank/DDBJ databases">
        <title>Complete genome sequence and transcriptome regulation of the pentose utilising yeast Sugiyamaella lignohabitans.</title>
        <authorList>
            <person name="Bellasio M."/>
            <person name="Peymann A."/>
            <person name="Valli M."/>
            <person name="Sipitzky M."/>
            <person name="Graf A."/>
            <person name="Sauer M."/>
            <person name="Marx H."/>
            <person name="Mattanovich D."/>
        </authorList>
    </citation>
    <scope>NUCLEOTIDE SEQUENCE [LARGE SCALE GENOMIC DNA]</scope>
    <source>
        <strain evidence="4 5">CBS 10342</strain>
    </source>
</reference>
<organism evidence="4 5">
    <name type="scientific">Sugiyamaella lignohabitans</name>
    <dbReference type="NCBI Taxonomy" id="796027"/>
    <lineage>
        <taxon>Eukaryota</taxon>
        <taxon>Fungi</taxon>
        <taxon>Dikarya</taxon>
        <taxon>Ascomycota</taxon>
        <taxon>Saccharomycotina</taxon>
        <taxon>Dipodascomycetes</taxon>
        <taxon>Dipodascales</taxon>
        <taxon>Trichomonascaceae</taxon>
        <taxon>Sugiyamaella</taxon>
    </lineage>
</organism>
<dbReference type="OrthoDB" id="4087385at2759"/>
<evidence type="ECO:0000313" key="5">
    <source>
        <dbReference type="Proteomes" id="UP000189580"/>
    </source>
</evidence>
<evidence type="ECO:0000256" key="1">
    <source>
        <dbReference type="ARBA" id="ARBA00010893"/>
    </source>
</evidence>
<sequence length="214" mass="23560">MSQLPMKAYEVVYRGAGDIPTTGTVETNVAVASFVEIVNIKIESEEAERIGVEDIMKHGKSHQSDDINDHSDSQADVGTSSATRVSKSQAIGKSEFANRITEQTNAVEMFRNRLVIVRDYIKSVRAGEIQADHSLLRQINACIIQLSRNTDHDPNYQELGNALDKQQFEALTAYLAAALTKGQRLGLDLRAKHQFSIGHKTDSSTPTGEFIDAL</sequence>
<dbReference type="InterPro" id="IPR024969">
    <property type="entry name" value="EIF3F/CSN6-like_C"/>
</dbReference>
<dbReference type="KEGG" id="slb:AWJ20_594"/>
<dbReference type="EMBL" id="CP014501">
    <property type="protein sequence ID" value="ANB12344.1"/>
    <property type="molecule type" value="Genomic_DNA"/>
</dbReference>
<dbReference type="Proteomes" id="UP000189580">
    <property type="component" value="Chromosome a"/>
</dbReference>
<protein>
    <submittedName>
        <fullName evidence="4">Mov34/MPN/PAD-1 family protein</fullName>
    </submittedName>
</protein>
<dbReference type="RefSeq" id="XP_018734821.1">
    <property type="nucleotide sequence ID" value="XM_018882543.1"/>
</dbReference>
<name>A0A167D103_9ASCO</name>
<dbReference type="Pfam" id="PF13012">
    <property type="entry name" value="MitMem_reg"/>
    <property type="match status" value="1"/>
</dbReference>
<dbReference type="PANTHER" id="PTHR10540">
    <property type="entry name" value="EUKARYOTIC TRANSLATION INITIATION FACTOR 3 SUBUNIT F-RELATED"/>
    <property type="match status" value="1"/>
</dbReference>
<evidence type="ECO:0000313" key="4">
    <source>
        <dbReference type="EMBL" id="ANB12344.1"/>
    </source>
</evidence>
<dbReference type="PANTHER" id="PTHR10540:SF8">
    <property type="entry name" value="COP9 SIGNALOSOME COMPLEX SUBUNIT 6"/>
    <property type="match status" value="1"/>
</dbReference>
<comment type="similarity">
    <text evidence="1">Belongs to the peptidase M67A family. CSN6 subfamily.</text>
</comment>
<feature type="compositionally biased region" description="Basic and acidic residues" evidence="2">
    <location>
        <begin position="57"/>
        <end position="73"/>
    </location>
</feature>
<proteinExistence type="inferred from homology"/>
<feature type="domain" description="EIF3F/CSN6-like C-terminal" evidence="3">
    <location>
        <begin position="46"/>
        <end position="183"/>
    </location>
</feature>
<dbReference type="GO" id="GO:0008180">
    <property type="term" value="C:COP9 signalosome"/>
    <property type="evidence" value="ECO:0007669"/>
    <property type="project" value="TreeGrafter"/>
</dbReference>
<keyword evidence="5" id="KW-1185">Reference proteome</keyword>